<keyword evidence="3" id="KW-1185">Reference proteome</keyword>
<dbReference type="AlphaFoldDB" id="A0A367EDU2"/>
<dbReference type="EMBL" id="QOIN01000061">
    <property type="protein sequence ID" value="RCG16248.1"/>
    <property type="molecule type" value="Genomic_DNA"/>
</dbReference>
<dbReference type="Gene3D" id="1.20.910.10">
    <property type="entry name" value="Heme oxygenase-like"/>
    <property type="match status" value="1"/>
</dbReference>
<evidence type="ECO:0000256" key="1">
    <source>
        <dbReference type="SAM" id="MobiDB-lite"/>
    </source>
</evidence>
<protein>
    <submittedName>
        <fullName evidence="2">Iron-containing redox enzyme family protein</fullName>
    </submittedName>
</protein>
<proteinExistence type="predicted"/>
<dbReference type="Pfam" id="PF14518">
    <property type="entry name" value="Haem_oxygenas_2"/>
    <property type="match status" value="1"/>
</dbReference>
<dbReference type="SMART" id="SM01236">
    <property type="entry name" value="Haem_oxygenase_2"/>
    <property type="match status" value="1"/>
</dbReference>
<feature type="compositionally biased region" description="Low complexity" evidence="1">
    <location>
        <begin position="1"/>
        <end position="30"/>
    </location>
</feature>
<evidence type="ECO:0000313" key="3">
    <source>
        <dbReference type="Proteomes" id="UP000252914"/>
    </source>
</evidence>
<dbReference type="InterPro" id="IPR016084">
    <property type="entry name" value="Haem_Oase-like_multi-hlx"/>
</dbReference>
<evidence type="ECO:0000313" key="2">
    <source>
        <dbReference type="EMBL" id="RCG16248.1"/>
    </source>
</evidence>
<organism evidence="2 3">
    <name type="scientific">Streptomyces diacarni</name>
    <dbReference type="NCBI Taxonomy" id="2800381"/>
    <lineage>
        <taxon>Bacteria</taxon>
        <taxon>Bacillati</taxon>
        <taxon>Actinomycetota</taxon>
        <taxon>Actinomycetes</taxon>
        <taxon>Kitasatosporales</taxon>
        <taxon>Streptomycetaceae</taxon>
        <taxon>Streptomyces</taxon>
    </lineage>
</organism>
<feature type="region of interest" description="Disordered" evidence="1">
    <location>
        <begin position="355"/>
        <end position="383"/>
    </location>
</feature>
<feature type="region of interest" description="Disordered" evidence="1">
    <location>
        <begin position="1"/>
        <end position="41"/>
    </location>
</feature>
<sequence length="383" mass="40641">MTATTRQAARPTAAAPAAPPAAATPATAPAHGPALPEPRGPLSAGVLAALGGGSGRLDDLPARAVTADPYGEDLHLALYVLYELHYRGFAQVAEDREWDPELLRVRRALEDHFLAALRRDVPAGCTVDEAFGELLVEPVEPAGHEGGVAHHLQFHGERWQLREYAALRSLYHLKEADPHAWVIPRLTGAEKAAMVAIEYDEFGAGRAEDVHARLFAGLMRDLDLDDTYGRYLDAAPGPALALVNLMSLFGLHRALRGALVGHFACVEVTSSPGSRRLAAAMRRLEAGAAAERFYDEHVEADAVHEQVVRREVIGGLLASEPAQEPEIAFGADATVLLEERLGAALLEAWRTGASGLRTPLQPEPGPALAGSGAESPDADPAGA</sequence>
<accession>A0A367EDU2</accession>
<dbReference type="SUPFAM" id="SSF48613">
    <property type="entry name" value="Heme oxygenase-like"/>
    <property type="match status" value="1"/>
</dbReference>
<comment type="caution">
    <text evidence="2">The sequence shown here is derived from an EMBL/GenBank/DDBJ whole genome shotgun (WGS) entry which is preliminary data.</text>
</comment>
<gene>
    <name evidence="2" type="ORF">DTL70_28895</name>
</gene>
<reference evidence="2 3" key="1">
    <citation type="submission" date="2018-06" db="EMBL/GenBank/DDBJ databases">
        <title>Streptomyces reniochalinae sp. nov. and Streptomyces diacarnus sp. nov. from marine sponges.</title>
        <authorList>
            <person name="Li L."/>
        </authorList>
    </citation>
    <scope>NUCLEOTIDE SEQUENCE [LARGE SCALE GENOMIC DNA]</scope>
    <source>
        <strain evidence="2 3">LHW51701</strain>
    </source>
</reference>
<dbReference type="Proteomes" id="UP000252914">
    <property type="component" value="Unassembled WGS sequence"/>
</dbReference>
<dbReference type="RefSeq" id="WP_114024956.1">
    <property type="nucleotide sequence ID" value="NZ_QOIN01000061.1"/>
</dbReference>
<name>A0A367EDU2_9ACTN</name>